<sequence length="123" mass="13237">MSGKVSSAGQAVPVQSNDRVPCSSCRSFTGPALGGVLLQHIGYEWGTLVLFSFQAVVAALLVTAYIHEMCSRGKGVRSPPHRRLLEEDHGRLAANSTSGEFTTISGRVEHQQHYGACNGNRRI</sequence>
<keyword evidence="1" id="KW-1133">Transmembrane helix</keyword>
<proteinExistence type="predicted"/>
<accession>A0AAQ4EUE0</accession>
<dbReference type="Proteomes" id="UP001321473">
    <property type="component" value="Unassembled WGS sequence"/>
</dbReference>
<name>A0AAQ4EUE0_AMBAM</name>
<gene>
    <name evidence="2" type="ORF">V5799_020357</name>
</gene>
<reference evidence="2 3" key="1">
    <citation type="journal article" date="2023" name="Arcadia Sci">
        <title>De novo assembly of a long-read Amblyomma americanum tick genome.</title>
        <authorList>
            <person name="Chou S."/>
            <person name="Poskanzer K.E."/>
            <person name="Rollins M."/>
            <person name="Thuy-Boun P.S."/>
        </authorList>
    </citation>
    <scope>NUCLEOTIDE SEQUENCE [LARGE SCALE GENOMIC DNA]</scope>
    <source>
        <strain evidence="2">F_SG_1</strain>
        <tissue evidence="2">Salivary glands</tissue>
    </source>
</reference>
<keyword evidence="1" id="KW-0472">Membrane</keyword>
<keyword evidence="3" id="KW-1185">Reference proteome</keyword>
<evidence type="ECO:0000256" key="1">
    <source>
        <dbReference type="SAM" id="Phobius"/>
    </source>
</evidence>
<protein>
    <submittedName>
        <fullName evidence="2">Uncharacterized protein</fullName>
    </submittedName>
</protein>
<evidence type="ECO:0000313" key="3">
    <source>
        <dbReference type="Proteomes" id="UP001321473"/>
    </source>
</evidence>
<comment type="caution">
    <text evidence="2">The sequence shown here is derived from an EMBL/GenBank/DDBJ whole genome shotgun (WGS) entry which is preliminary data.</text>
</comment>
<dbReference type="EMBL" id="JARKHS020010891">
    <property type="protein sequence ID" value="KAK8778302.1"/>
    <property type="molecule type" value="Genomic_DNA"/>
</dbReference>
<feature type="transmembrane region" description="Helical" evidence="1">
    <location>
        <begin position="45"/>
        <end position="67"/>
    </location>
</feature>
<evidence type="ECO:0000313" key="2">
    <source>
        <dbReference type="EMBL" id="KAK8778302.1"/>
    </source>
</evidence>
<organism evidence="2 3">
    <name type="scientific">Amblyomma americanum</name>
    <name type="common">Lone star tick</name>
    <dbReference type="NCBI Taxonomy" id="6943"/>
    <lineage>
        <taxon>Eukaryota</taxon>
        <taxon>Metazoa</taxon>
        <taxon>Ecdysozoa</taxon>
        <taxon>Arthropoda</taxon>
        <taxon>Chelicerata</taxon>
        <taxon>Arachnida</taxon>
        <taxon>Acari</taxon>
        <taxon>Parasitiformes</taxon>
        <taxon>Ixodida</taxon>
        <taxon>Ixodoidea</taxon>
        <taxon>Ixodidae</taxon>
        <taxon>Amblyomminae</taxon>
        <taxon>Amblyomma</taxon>
    </lineage>
</organism>
<keyword evidence="1" id="KW-0812">Transmembrane</keyword>
<dbReference type="AlphaFoldDB" id="A0AAQ4EUE0"/>